<evidence type="ECO:0000259" key="6">
    <source>
        <dbReference type="Pfam" id="PF00890"/>
    </source>
</evidence>
<accession>A0A412PD62</accession>
<organism evidence="7 8">
    <name type="scientific">Solobacterium moorei</name>
    <dbReference type="NCBI Taxonomy" id="102148"/>
    <lineage>
        <taxon>Bacteria</taxon>
        <taxon>Bacillati</taxon>
        <taxon>Bacillota</taxon>
        <taxon>Erysipelotrichia</taxon>
        <taxon>Erysipelotrichales</taxon>
        <taxon>Erysipelotrichaceae</taxon>
        <taxon>Solobacterium</taxon>
    </lineage>
</organism>
<dbReference type="PANTHER" id="PTHR43400">
    <property type="entry name" value="FUMARATE REDUCTASE"/>
    <property type="match status" value="1"/>
</dbReference>
<dbReference type="PROSITE" id="PS51257">
    <property type="entry name" value="PROKAR_LIPOPROTEIN"/>
    <property type="match status" value="1"/>
</dbReference>
<proteinExistence type="inferred from homology"/>
<dbReference type="RefSeq" id="WP_118765137.1">
    <property type="nucleotide sequence ID" value="NZ_CABJCF010000003.1"/>
</dbReference>
<dbReference type="PANTHER" id="PTHR43400:SF7">
    <property type="entry name" value="FAD-DEPENDENT OXIDOREDUCTASE 2 FAD BINDING DOMAIN-CONTAINING PROTEIN"/>
    <property type="match status" value="1"/>
</dbReference>
<evidence type="ECO:0000313" key="7">
    <source>
        <dbReference type="EMBL" id="RGT55116.1"/>
    </source>
</evidence>
<dbReference type="Gene3D" id="3.50.50.60">
    <property type="entry name" value="FAD/NAD(P)-binding domain"/>
    <property type="match status" value="1"/>
</dbReference>
<dbReference type="Gene3D" id="3.90.700.10">
    <property type="entry name" value="Succinate dehydrogenase/fumarate reductase flavoprotein, catalytic domain"/>
    <property type="match status" value="1"/>
</dbReference>
<feature type="signal peptide" evidence="5">
    <location>
        <begin position="1"/>
        <end position="18"/>
    </location>
</feature>
<keyword evidence="2 5" id="KW-0285">Flavoprotein</keyword>
<dbReference type="SUPFAM" id="SSF56425">
    <property type="entry name" value="Succinate dehydrogenase/fumarate reductase flavoprotein, catalytic domain"/>
    <property type="match status" value="1"/>
</dbReference>
<dbReference type="Proteomes" id="UP000284731">
    <property type="component" value="Unassembled WGS sequence"/>
</dbReference>
<comment type="similarity">
    <text evidence="5">Belongs to the FAD-dependent oxidoreductase 2 family. FRD/SDH subfamily.</text>
</comment>
<feature type="domain" description="FAD-dependent oxidoreductase 2 FAD-binding" evidence="6">
    <location>
        <begin position="41"/>
        <end position="469"/>
    </location>
</feature>
<dbReference type="PRINTS" id="PR00411">
    <property type="entry name" value="PNDRDTASEI"/>
</dbReference>
<gene>
    <name evidence="7" type="ORF">DWX20_08155</name>
</gene>
<dbReference type="NCBIfam" id="TIGR01813">
    <property type="entry name" value="flavo_cyto_c"/>
    <property type="match status" value="1"/>
</dbReference>
<evidence type="ECO:0000256" key="4">
    <source>
        <dbReference type="ARBA" id="ARBA00023002"/>
    </source>
</evidence>
<dbReference type="InterPro" id="IPR036188">
    <property type="entry name" value="FAD/NAD-bd_sf"/>
</dbReference>
<feature type="chain" id="PRO_5039752637" evidence="5">
    <location>
        <begin position="19"/>
        <end position="488"/>
    </location>
</feature>
<dbReference type="Pfam" id="PF00890">
    <property type="entry name" value="FAD_binding_2"/>
    <property type="match status" value="1"/>
</dbReference>
<reference evidence="7 8" key="1">
    <citation type="submission" date="2018-08" db="EMBL/GenBank/DDBJ databases">
        <title>A genome reference for cultivated species of the human gut microbiota.</title>
        <authorList>
            <person name="Zou Y."/>
            <person name="Xue W."/>
            <person name="Luo G."/>
        </authorList>
    </citation>
    <scope>NUCLEOTIDE SEQUENCE [LARGE SCALE GENOMIC DNA]</scope>
    <source>
        <strain evidence="7 8">AF18-46</strain>
    </source>
</reference>
<dbReference type="GO" id="GO:0033765">
    <property type="term" value="F:steroid dehydrogenase activity, acting on the CH-CH group of donors"/>
    <property type="evidence" value="ECO:0007669"/>
    <property type="project" value="UniProtKB-ARBA"/>
</dbReference>
<dbReference type="AlphaFoldDB" id="A0A412PD62"/>
<dbReference type="InterPro" id="IPR003953">
    <property type="entry name" value="FAD-dep_OxRdtase_2_FAD-bd"/>
</dbReference>
<dbReference type="GO" id="GO:0010181">
    <property type="term" value="F:FMN binding"/>
    <property type="evidence" value="ECO:0007669"/>
    <property type="project" value="InterPro"/>
</dbReference>
<sequence>MKKVLIPALALTMALSFAGCSKSEKTGSTAETKETVKTDYDVVVIGAGGAGLTAAITAAENGASVVVVEKMAAIGGNTALSGGEMAAPGNWLQQKEGIEDSTDKFYEDVMKGGDYKANPELVRVLADHALSAAEWLRDDIKVDFEDKMMFFGGHSVMRSLVPHNESGVEIIQKLKAKADELGITVLTNTKATELVESDKKVTGVKATTKDGDVTFTASKGVVLATGGFGSNIEMRKEYNPEMDEKILSTCSPGSTGDGIVMAQKLGADTVDMSYIQTYPTCDITSGTLLYVGDVRLAGRSILVNKEGKRFVEELERRDVISKAVTEQTGGVSYMFWDEASMEASGVKEAHPEEYERLIKEKHLVKADTIDEAAAFFGIDAETLKKTIADYNQYAADGKDLEFNKRGKLVAFGEGPYYIMVSQPSVHHTMGGVVINTNAQVLDKDGKAISGLYAAGEVTGGIHGTNRLGSDAIADITVFGRIAGEQVSK</sequence>
<name>A0A412PD62_9FIRM</name>
<comment type="cofactor">
    <cofactor evidence="1">
        <name>FAD</name>
        <dbReference type="ChEBI" id="CHEBI:57692"/>
    </cofactor>
</comment>
<dbReference type="InterPro" id="IPR010960">
    <property type="entry name" value="Flavocytochrome_c"/>
</dbReference>
<protein>
    <submittedName>
        <fullName evidence="7">Flavocytochrome c</fullName>
    </submittedName>
</protein>
<evidence type="ECO:0000256" key="3">
    <source>
        <dbReference type="ARBA" id="ARBA00022827"/>
    </source>
</evidence>
<dbReference type="PRINTS" id="PR00368">
    <property type="entry name" value="FADPNR"/>
</dbReference>
<dbReference type="InterPro" id="IPR027477">
    <property type="entry name" value="Succ_DH/fumarate_Rdtase_cat_sf"/>
</dbReference>
<dbReference type="InterPro" id="IPR050315">
    <property type="entry name" value="FAD-oxidoreductase_2"/>
</dbReference>
<dbReference type="EMBL" id="QRWX01000003">
    <property type="protein sequence ID" value="RGT55116.1"/>
    <property type="molecule type" value="Genomic_DNA"/>
</dbReference>
<evidence type="ECO:0000313" key="8">
    <source>
        <dbReference type="Proteomes" id="UP000284731"/>
    </source>
</evidence>
<keyword evidence="4 5" id="KW-0560">Oxidoreductase</keyword>
<evidence type="ECO:0000256" key="1">
    <source>
        <dbReference type="ARBA" id="ARBA00001974"/>
    </source>
</evidence>
<comment type="caution">
    <text evidence="7">The sequence shown here is derived from an EMBL/GenBank/DDBJ whole genome shotgun (WGS) entry which is preliminary data.</text>
</comment>
<evidence type="ECO:0000256" key="5">
    <source>
        <dbReference type="RuleBase" id="RU366062"/>
    </source>
</evidence>
<dbReference type="SUPFAM" id="SSF51905">
    <property type="entry name" value="FAD/NAD(P)-binding domain"/>
    <property type="match status" value="1"/>
</dbReference>
<keyword evidence="3 5" id="KW-0274">FAD</keyword>
<evidence type="ECO:0000256" key="2">
    <source>
        <dbReference type="ARBA" id="ARBA00022630"/>
    </source>
</evidence>
<keyword evidence="5" id="KW-0732">Signal</keyword>